<evidence type="ECO:0000256" key="1">
    <source>
        <dbReference type="SAM" id="MobiDB-lite"/>
    </source>
</evidence>
<comment type="caution">
    <text evidence="3">The sequence shown here is derived from an EMBL/GenBank/DDBJ whole genome shotgun (WGS) entry which is preliminary data.</text>
</comment>
<feature type="compositionally biased region" description="Basic and acidic residues" evidence="1">
    <location>
        <begin position="9"/>
        <end position="18"/>
    </location>
</feature>
<dbReference type="Proteomes" id="UP000539599">
    <property type="component" value="Unassembled WGS sequence"/>
</dbReference>
<dbReference type="InterPro" id="IPR029423">
    <property type="entry name" value="LRRC37AB_C"/>
</dbReference>
<dbReference type="Pfam" id="PF14914">
    <property type="entry name" value="LRRC37AB_C"/>
    <property type="match status" value="1"/>
</dbReference>
<gene>
    <name evidence="3" type="primary">Lrrc37a2</name>
    <name evidence="3" type="ORF">SAGSER_R14240</name>
</gene>
<name>A0A7L2HKQ2_SAGSE</name>
<evidence type="ECO:0000313" key="3">
    <source>
        <dbReference type="EMBL" id="NXQ99309.1"/>
    </source>
</evidence>
<evidence type="ECO:0000259" key="2">
    <source>
        <dbReference type="Pfam" id="PF14914"/>
    </source>
</evidence>
<feature type="region of interest" description="Disordered" evidence="1">
    <location>
        <begin position="358"/>
        <end position="379"/>
    </location>
</feature>
<protein>
    <submittedName>
        <fullName evidence="3">L37A2 protein</fullName>
    </submittedName>
</protein>
<feature type="non-terminal residue" evidence="3">
    <location>
        <position position="379"/>
    </location>
</feature>
<dbReference type="PANTHER" id="PTHR23045">
    <property type="entry name" value="LEUCINE-RICH REPEAT-CONTAINING PROTEIN 37A"/>
    <property type="match status" value="1"/>
</dbReference>
<feature type="compositionally biased region" description="Acidic residues" evidence="1">
    <location>
        <begin position="19"/>
        <end position="28"/>
    </location>
</feature>
<reference evidence="3 4" key="1">
    <citation type="submission" date="2019-09" db="EMBL/GenBank/DDBJ databases">
        <title>Bird 10,000 Genomes (B10K) Project - Family phase.</title>
        <authorList>
            <person name="Zhang G."/>
        </authorList>
    </citation>
    <scope>NUCLEOTIDE SEQUENCE [LARGE SCALE GENOMIC DNA]</scope>
    <source>
        <strain evidence="3">B10K-DU-011-38</strain>
        <tissue evidence="3">Muscle</tissue>
    </source>
</reference>
<proteinExistence type="predicted"/>
<dbReference type="InterPro" id="IPR015753">
    <property type="entry name" value="LRRC37"/>
</dbReference>
<keyword evidence="4" id="KW-1185">Reference proteome</keyword>
<dbReference type="AlphaFoldDB" id="A0A7L2HKQ2"/>
<accession>A0A7L2HKQ2</accession>
<dbReference type="PANTHER" id="PTHR23045:SF9">
    <property type="entry name" value="LEUCINE RICH REPEAT CONTAINING 37A-RELATED"/>
    <property type="match status" value="1"/>
</dbReference>
<feature type="compositionally biased region" description="Polar residues" evidence="1">
    <location>
        <begin position="124"/>
        <end position="141"/>
    </location>
</feature>
<dbReference type="EMBL" id="VWYJ01017732">
    <property type="protein sequence ID" value="NXQ99309.1"/>
    <property type="molecule type" value="Genomic_DNA"/>
</dbReference>
<sequence length="379" mass="42594">IQNYSDAVEQTKKTHGMEDVEDVEDAEEAPPPRQDYVWTYKKHKQRDSAYLNKSNQLFYKPFGNVSPEEEPTPTESKTEQRLNTKKHFFYNLLVNNSPPAASSMLEDTAEEEGSSLGGHLPAVPQTTETYWKQQKEGSSFLNKPGSSDSPDGGSVQGHLFETKVSRHLRLLVPDEALRMFIAHVAQALRMDCSQPEVQLACAKMVSKTGLLIKLLSERQDDQGASALVGQCLLEGNVSNGTAQAREAGRKPAGKWKPEYTASDRLLLAISVSVIIMINLTVMCLVEVCSQKPAAASQPQSTSKSRPRWLFQKFLPQGRKKNKHNVREQGSRVLDLSKTKPQWLRDLYQPLDSQHKKSMAELYDEETSDEEEIFNKSELK</sequence>
<feature type="domain" description="LRRC37A/B like protein 1 C-terminal" evidence="2">
    <location>
        <begin position="156"/>
        <end position="294"/>
    </location>
</feature>
<feature type="region of interest" description="Disordered" evidence="1">
    <location>
        <begin position="1"/>
        <end position="34"/>
    </location>
</feature>
<organism evidence="3 4">
    <name type="scientific">Sagittarius serpentarius</name>
    <name type="common">Secretary bird</name>
    <dbReference type="NCBI Taxonomy" id="56258"/>
    <lineage>
        <taxon>Eukaryota</taxon>
        <taxon>Metazoa</taxon>
        <taxon>Chordata</taxon>
        <taxon>Craniata</taxon>
        <taxon>Vertebrata</taxon>
        <taxon>Euteleostomi</taxon>
        <taxon>Archelosauria</taxon>
        <taxon>Archosauria</taxon>
        <taxon>Dinosauria</taxon>
        <taxon>Saurischia</taxon>
        <taxon>Theropoda</taxon>
        <taxon>Coelurosauria</taxon>
        <taxon>Aves</taxon>
        <taxon>Neognathae</taxon>
        <taxon>Neoaves</taxon>
        <taxon>Telluraves</taxon>
        <taxon>Accipitrimorphae</taxon>
        <taxon>Accipitriformes</taxon>
        <taxon>Sagittariidae</taxon>
        <taxon>Sagittarius</taxon>
    </lineage>
</organism>
<evidence type="ECO:0000313" key="4">
    <source>
        <dbReference type="Proteomes" id="UP000539599"/>
    </source>
</evidence>
<feature type="region of interest" description="Disordered" evidence="1">
    <location>
        <begin position="100"/>
        <end position="157"/>
    </location>
</feature>
<feature type="compositionally biased region" description="Acidic residues" evidence="1">
    <location>
        <begin position="361"/>
        <end position="371"/>
    </location>
</feature>
<feature type="non-terminal residue" evidence="3">
    <location>
        <position position="1"/>
    </location>
</feature>
<feature type="compositionally biased region" description="Low complexity" evidence="1">
    <location>
        <begin position="144"/>
        <end position="153"/>
    </location>
</feature>